<name>A0A430B220_9ENTE</name>
<evidence type="ECO:0000256" key="5">
    <source>
        <dbReference type="ARBA" id="ARBA00022777"/>
    </source>
</evidence>
<dbReference type="GO" id="GO:0008654">
    <property type="term" value="P:phospholipid biosynthetic process"/>
    <property type="evidence" value="ECO:0007669"/>
    <property type="project" value="UniProtKB-KW"/>
</dbReference>
<dbReference type="SUPFAM" id="SSF111331">
    <property type="entry name" value="NAD kinase/diacylglycerol kinase-like"/>
    <property type="match status" value="1"/>
</dbReference>
<comment type="caution">
    <text evidence="10">The sequence shown here is derived from an EMBL/GenBank/DDBJ whole genome shotgun (WGS) entry which is preliminary data.</text>
</comment>
<dbReference type="InterPro" id="IPR005218">
    <property type="entry name" value="Diacylglycerol/lipid_kinase"/>
</dbReference>
<dbReference type="GO" id="GO:0016301">
    <property type="term" value="F:kinase activity"/>
    <property type="evidence" value="ECO:0007669"/>
    <property type="project" value="UniProtKB-KW"/>
</dbReference>
<protein>
    <recommendedName>
        <fullName evidence="9">DAGKc domain-containing protein</fullName>
    </recommendedName>
</protein>
<dbReference type="PANTHER" id="PTHR12358">
    <property type="entry name" value="SPHINGOSINE KINASE"/>
    <property type="match status" value="1"/>
</dbReference>
<dbReference type="OrthoDB" id="9786026at2"/>
<evidence type="ECO:0000256" key="1">
    <source>
        <dbReference type="ARBA" id="ARBA00001946"/>
    </source>
</evidence>
<comment type="similarity">
    <text evidence="2">Belongs to the diacylglycerol/lipid kinase family.</text>
</comment>
<dbReference type="AlphaFoldDB" id="A0A430B220"/>
<dbReference type="PANTHER" id="PTHR12358:SF54">
    <property type="entry name" value="SPHINGOSINE KINASE RELATED PROTEIN"/>
    <property type="match status" value="1"/>
</dbReference>
<feature type="domain" description="DAGKc" evidence="9">
    <location>
        <begin position="17"/>
        <end position="160"/>
    </location>
</feature>
<sequence length="334" mass="37203">MTFFIYRQSKQTKGFTMNYLFLHIIANEHSGGGKGKLAAAEVKNYLDEKKVPYQFYRSEYAGHAIELAGNLLQTTLKPWSKDLQAPYPLLVVLGGDGTLHEVTNALGDHFDIPMGYIPSGSGNDFARSTGIPRESLEALKLILATSKPQELFILSSLDKTTGQNTLITNNLGIGLDASIVAAANQSEKKQSFNRLQMGAFIYLFSAIKVLFQQEGFPLSVKINGEAVTFERAFLVTCTKHPYFGGGVKIAPNASSFEQNLELIVVERIPLYKILYLVFLLFRGKHLESKNVYHFNAKKISLATSSKEYGQMSGEIIPKQGFDVTLSTVKRFFWF</sequence>
<evidence type="ECO:0000256" key="3">
    <source>
        <dbReference type="ARBA" id="ARBA00022679"/>
    </source>
</evidence>
<evidence type="ECO:0000256" key="2">
    <source>
        <dbReference type="ARBA" id="ARBA00005983"/>
    </source>
</evidence>
<dbReference type="InterPro" id="IPR017438">
    <property type="entry name" value="ATP-NAD_kinase_N"/>
</dbReference>
<dbReference type="InterPro" id="IPR001206">
    <property type="entry name" value="Diacylglycerol_kinase_cat_dom"/>
</dbReference>
<dbReference type="GO" id="GO:0005524">
    <property type="term" value="F:ATP binding"/>
    <property type="evidence" value="ECO:0007669"/>
    <property type="project" value="UniProtKB-KW"/>
</dbReference>
<keyword evidence="11" id="KW-1185">Reference proteome</keyword>
<evidence type="ECO:0000256" key="8">
    <source>
        <dbReference type="ARBA" id="ARBA00023264"/>
    </source>
</evidence>
<dbReference type="Gene3D" id="3.40.50.10330">
    <property type="entry name" value="Probable inorganic polyphosphate/atp-NAD kinase, domain 1"/>
    <property type="match status" value="1"/>
</dbReference>
<keyword evidence="7" id="KW-0444">Lipid biosynthesis</keyword>
<evidence type="ECO:0000256" key="4">
    <source>
        <dbReference type="ARBA" id="ARBA00022741"/>
    </source>
</evidence>
<evidence type="ECO:0000259" key="9">
    <source>
        <dbReference type="PROSITE" id="PS50146"/>
    </source>
</evidence>
<dbReference type="Pfam" id="PF00781">
    <property type="entry name" value="DAGK_cat"/>
    <property type="match status" value="1"/>
</dbReference>
<keyword evidence="7" id="KW-0443">Lipid metabolism</keyword>
<dbReference type="InterPro" id="IPR045540">
    <property type="entry name" value="YegS/DAGK_C"/>
</dbReference>
<comment type="cofactor">
    <cofactor evidence="1">
        <name>Mg(2+)</name>
        <dbReference type="ChEBI" id="CHEBI:18420"/>
    </cofactor>
</comment>
<keyword evidence="4" id="KW-0547">Nucleotide-binding</keyword>
<dbReference type="Proteomes" id="UP000287605">
    <property type="component" value="Unassembled WGS sequence"/>
</dbReference>
<dbReference type="SMART" id="SM00046">
    <property type="entry name" value="DAGKc"/>
    <property type="match status" value="1"/>
</dbReference>
<keyword evidence="6" id="KW-0067">ATP-binding</keyword>
<evidence type="ECO:0000256" key="7">
    <source>
        <dbReference type="ARBA" id="ARBA00023209"/>
    </source>
</evidence>
<dbReference type="InterPro" id="IPR050187">
    <property type="entry name" value="Lipid_Phosphate_FormReg"/>
</dbReference>
<gene>
    <name evidence="10" type="ORF">CBF29_03540</name>
</gene>
<accession>A0A430B220</accession>
<dbReference type="InterPro" id="IPR016064">
    <property type="entry name" value="NAD/diacylglycerol_kinase_sf"/>
</dbReference>
<dbReference type="NCBIfam" id="TIGR00147">
    <property type="entry name" value="YegS/Rv2252/BmrU family lipid kinase"/>
    <property type="match status" value="1"/>
</dbReference>
<evidence type="ECO:0000313" key="10">
    <source>
        <dbReference type="EMBL" id="RSU14383.1"/>
    </source>
</evidence>
<reference evidence="10 11" key="1">
    <citation type="submission" date="2017-05" db="EMBL/GenBank/DDBJ databases">
        <title>Vagococcus spp. assemblies.</title>
        <authorList>
            <person name="Gulvik C.A."/>
        </authorList>
    </citation>
    <scope>NUCLEOTIDE SEQUENCE [LARGE SCALE GENOMIC DNA]</scope>
    <source>
        <strain evidence="10 11">CCUG 51432</strain>
    </source>
</reference>
<evidence type="ECO:0000313" key="11">
    <source>
        <dbReference type="Proteomes" id="UP000287605"/>
    </source>
</evidence>
<dbReference type="PROSITE" id="PS50146">
    <property type="entry name" value="DAGK"/>
    <property type="match status" value="1"/>
</dbReference>
<evidence type="ECO:0000256" key="6">
    <source>
        <dbReference type="ARBA" id="ARBA00022840"/>
    </source>
</evidence>
<proteinExistence type="inferred from homology"/>
<keyword evidence="5" id="KW-0418">Kinase</keyword>
<dbReference type="EMBL" id="NGKA01000003">
    <property type="protein sequence ID" value="RSU14383.1"/>
    <property type="molecule type" value="Genomic_DNA"/>
</dbReference>
<keyword evidence="7" id="KW-0594">Phospholipid biosynthesis</keyword>
<keyword evidence="3" id="KW-0808">Transferase</keyword>
<dbReference type="Gene3D" id="2.60.200.40">
    <property type="match status" value="1"/>
</dbReference>
<keyword evidence="8" id="KW-1208">Phospholipid metabolism</keyword>
<dbReference type="Pfam" id="PF19279">
    <property type="entry name" value="YegS_C"/>
    <property type="match status" value="1"/>
</dbReference>
<organism evidence="10 11">
    <name type="scientific">Vagococcus elongatus</name>
    <dbReference type="NCBI Taxonomy" id="180344"/>
    <lineage>
        <taxon>Bacteria</taxon>
        <taxon>Bacillati</taxon>
        <taxon>Bacillota</taxon>
        <taxon>Bacilli</taxon>
        <taxon>Lactobacillales</taxon>
        <taxon>Enterococcaceae</taxon>
        <taxon>Vagococcus</taxon>
    </lineage>
</organism>